<evidence type="ECO:0000256" key="1">
    <source>
        <dbReference type="ARBA" id="ARBA00007664"/>
    </source>
</evidence>
<dbReference type="InterPro" id="IPR001254">
    <property type="entry name" value="Trypsin_dom"/>
</dbReference>
<feature type="domain" description="Peptidase S1" evidence="8">
    <location>
        <begin position="26"/>
        <end position="247"/>
    </location>
</feature>
<sequence>MFKLLVLVATASCTFAAPSSDLSWRIVGGNKAPDGSFPYQISLRGLFDSHSCGGSIINENWILTAAHCVEGSLAATLTVVVGSNKLNSGGVKYKISKAIYHENYDGYLIKNDVAVLKLAKPLEFNSDVQPIPLADSDIGGDADCVLSGWGTTSYPGNVPNDLQYINLKTLTVEDCQQRQAPNEVFDSQVCTLTQKGEGACHGDSGGPLVSGGKQIGIVSWGRPCGIGYPDVFTRVSSFREWINKNINE</sequence>
<accession>A0ABM1ME00</accession>
<dbReference type="SMART" id="SM00020">
    <property type="entry name" value="Tryp_SPc"/>
    <property type="match status" value="1"/>
</dbReference>
<keyword evidence="7" id="KW-0732">Signal</keyword>
<name>A0ABM1ME00_NICVS</name>
<keyword evidence="9" id="KW-1185">Reference proteome</keyword>
<reference evidence="10" key="1">
    <citation type="submission" date="2025-08" db="UniProtKB">
        <authorList>
            <consortium name="RefSeq"/>
        </authorList>
    </citation>
    <scope>IDENTIFICATION</scope>
    <source>
        <tissue evidence="10">Whole Larva</tissue>
    </source>
</reference>
<evidence type="ECO:0000256" key="6">
    <source>
        <dbReference type="RuleBase" id="RU363034"/>
    </source>
</evidence>
<dbReference type="InterPro" id="IPR050430">
    <property type="entry name" value="Peptidase_S1"/>
</dbReference>
<evidence type="ECO:0000256" key="2">
    <source>
        <dbReference type="ARBA" id="ARBA00022670"/>
    </source>
</evidence>
<keyword evidence="4 6" id="KW-0720">Serine protease</keyword>
<gene>
    <name evidence="10" type="primary">LOC108559923</name>
</gene>
<dbReference type="Proteomes" id="UP000695000">
    <property type="component" value="Unplaced"/>
</dbReference>
<keyword evidence="3 6" id="KW-0378">Hydrolase</keyword>
<dbReference type="GeneID" id="108559923"/>
<evidence type="ECO:0000256" key="5">
    <source>
        <dbReference type="ARBA" id="ARBA00023157"/>
    </source>
</evidence>
<dbReference type="RefSeq" id="XP_017772800.1">
    <property type="nucleotide sequence ID" value="XM_017917311.1"/>
</dbReference>
<evidence type="ECO:0000256" key="7">
    <source>
        <dbReference type="SAM" id="SignalP"/>
    </source>
</evidence>
<dbReference type="PANTHER" id="PTHR24276:SF96">
    <property type="entry name" value="PEPTIDASE S1 DOMAIN-CONTAINING PROTEIN"/>
    <property type="match status" value="1"/>
</dbReference>
<dbReference type="PANTHER" id="PTHR24276">
    <property type="entry name" value="POLYSERASE-RELATED"/>
    <property type="match status" value="1"/>
</dbReference>
<proteinExistence type="inferred from homology"/>
<keyword evidence="5" id="KW-1015">Disulfide bond</keyword>
<dbReference type="PROSITE" id="PS00135">
    <property type="entry name" value="TRYPSIN_SER"/>
    <property type="match status" value="1"/>
</dbReference>
<evidence type="ECO:0000259" key="8">
    <source>
        <dbReference type="PROSITE" id="PS50240"/>
    </source>
</evidence>
<dbReference type="PROSITE" id="PS00134">
    <property type="entry name" value="TRYPSIN_HIS"/>
    <property type="match status" value="1"/>
</dbReference>
<dbReference type="InterPro" id="IPR018114">
    <property type="entry name" value="TRYPSIN_HIS"/>
</dbReference>
<keyword evidence="2 6" id="KW-0645">Protease</keyword>
<evidence type="ECO:0000313" key="9">
    <source>
        <dbReference type="Proteomes" id="UP000695000"/>
    </source>
</evidence>
<feature type="signal peptide" evidence="7">
    <location>
        <begin position="1"/>
        <end position="16"/>
    </location>
</feature>
<dbReference type="InterPro" id="IPR033116">
    <property type="entry name" value="TRYPSIN_SER"/>
</dbReference>
<dbReference type="InterPro" id="IPR001314">
    <property type="entry name" value="Peptidase_S1A"/>
</dbReference>
<dbReference type="InterPro" id="IPR009003">
    <property type="entry name" value="Peptidase_S1_PA"/>
</dbReference>
<dbReference type="CDD" id="cd00190">
    <property type="entry name" value="Tryp_SPc"/>
    <property type="match status" value="1"/>
</dbReference>
<dbReference type="Pfam" id="PF00089">
    <property type="entry name" value="Trypsin"/>
    <property type="match status" value="1"/>
</dbReference>
<evidence type="ECO:0000256" key="3">
    <source>
        <dbReference type="ARBA" id="ARBA00022801"/>
    </source>
</evidence>
<organism evidence="9 10">
    <name type="scientific">Nicrophorus vespilloides</name>
    <name type="common">Boreal carrion beetle</name>
    <dbReference type="NCBI Taxonomy" id="110193"/>
    <lineage>
        <taxon>Eukaryota</taxon>
        <taxon>Metazoa</taxon>
        <taxon>Ecdysozoa</taxon>
        <taxon>Arthropoda</taxon>
        <taxon>Hexapoda</taxon>
        <taxon>Insecta</taxon>
        <taxon>Pterygota</taxon>
        <taxon>Neoptera</taxon>
        <taxon>Endopterygota</taxon>
        <taxon>Coleoptera</taxon>
        <taxon>Polyphaga</taxon>
        <taxon>Staphyliniformia</taxon>
        <taxon>Silphidae</taxon>
        <taxon>Nicrophorinae</taxon>
        <taxon>Nicrophorus</taxon>
    </lineage>
</organism>
<dbReference type="SUPFAM" id="SSF50494">
    <property type="entry name" value="Trypsin-like serine proteases"/>
    <property type="match status" value="1"/>
</dbReference>
<evidence type="ECO:0000313" key="10">
    <source>
        <dbReference type="RefSeq" id="XP_017772800.1"/>
    </source>
</evidence>
<feature type="chain" id="PRO_5046373090" evidence="7">
    <location>
        <begin position="17"/>
        <end position="248"/>
    </location>
</feature>
<evidence type="ECO:0000256" key="4">
    <source>
        <dbReference type="ARBA" id="ARBA00022825"/>
    </source>
</evidence>
<dbReference type="PRINTS" id="PR00722">
    <property type="entry name" value="CHYMOTRYPSIN"/>
</dbReference>
<dbReference type="PROSITE" id="PS50240">
    <property type="entry name" value="TRYPSIN_DOM"/>
    <property type="match status" value="1"/>
</dbReference>
<protein>
    <submittedName>
        <fullName evidence="10">Chymotrypsin-1-like</fullName>
    </submittedName>
</protein>
<dbReference type="InterPro" id="IPR043504">
    <property type="entry name" value="Peptidase_S1_PA_chymotrypsin"/>
</dbReference>
<dbReference type="Gene3D" id="2.40.10.10">
    <property type="entry name" value="Trypsin-like serine proteases"/>
    <property type="match status" value="2"/>
</dbReference>
<comment type="similarity">
    <text evidence="1">Belongs to the peptidase S1 family.</text>
</comment>